<reference evidence="2 3" key="1">
    <citation type="journal article" date="2018" name="Cell">
        <title>The Chara Genome: Secondary Complexity and Implications for Plant Terrestrialization.</title>
        <authorList>
            <person name="Nishiyama T."/>
            <person name="Sakayama H."/>
            <person name="Vries J.D."/>
            <person name="Buschmann H."/>
            <person name="Saint-Marcoux D."/>
            <person name="Ullrich K.K."/>
            <person name="Haas F.B."/>
            <person name="Vanderstraeten L."/>
            <person name="Becker D."/>
            <person name="Lang D."/>
            <person name="Vosolsobe S."/>
            <person name="Rombauts S."/>
            <person name="Wilhelmsson P.K.I."/>
            <person name="Janitza P."/>
            <person name="Kern R."/>
            <person name="Heyl A."/>
            <person name="Rumpler F."/>
            <person name="Villalobos L.I.A.C."/>
            <person name="Clay J.M."/>
            <person name="Skokan R."/>
            <person name="Toyoda A."/>
            <person name="Suzuki Y."/>
            <person name="Kagoshima H."/>
            <person name="Schijlen E."/>
            <person name="Tajeshwar N."/>
            <person name="Catarino B."/>
            <person name="Hetherington A.J."/>
            <person name="Saltykova A."/>
            <person name="Bonnot C."/>
            <person name="Breuninger H."/>
            <person name="Symeonidi A."/>
            <person name="Radhakrishnan G.V."/>
            <person name="Van Nieuwerburgh F."/>
            <person name="Deforce D."/>
            <person name="Chang C."/>
            <person name="Karol K.G."/>
            <person name="Hedrich R."/>
            <person name="Ulvskov P."/>
            <person name="Glockner G."/>
            <person name="Delwiche C.F."/>
            <person name="Petrasek J."/>
            <person name="Van de Peer Y."/>
            <person name="Friml J."/>
            <person name="Beilby M."/>
            <person name="Dolan L."/>
            <person name="Kohara Y."/>
            <person name="Sugano S."/>
            <person name="Fujiyama A."/>
            <person name="Delaux P.-M."/>
            <person name="Quint M."/>
            <person name="TheiBen G."/>
            <person name="Hagemann M."/>
            <person name="Harholt J."/>
            <person name="Dunand C."/>
            <person name="Zachgo S."/>
            <person name="Langdale J."/>
            <person name="Maumus F."/>
            <person name="Straeten D.V.D."/>
            <person name="Gould S.B."/>
            <person name="Rensing S.A."/>
        </authorList>
    </citation>
    <scope>NUCLEOTIDE SEQUENCE [LARGE SCALE GENOMIC DNA]</scope>
    <source>
        <strain evidence="2 3">S276</strain>
    </source>
</reference>
<dbReference type="PANTHER" id="PTHR38847:SF1">
    <property type="entry name" value="PSEUDOURIDINE SYNTHASE RSUA_RLUA-LIKE DOMAIN-CONTAINING PROTEIN"/>
    <property type="match status" value="1"/>
</dbReference>
<dbReference type="Proteomes" id="UP000265515">
    <property type="component" value="Unassembled WGS sequence"/>
</dbReference>
<dbReference type="EMBL" id="BFEA01000078">
    <property type="protein sequence ID" value="GBG66722.1"/>
    <property type="molecule type" value="Genomic_DNA"/>
</dbReference>
<proteinExistence type="predicted"/>
<accession>A0A388K9I5</accession>
<feature type="signal peptide" evidence="1">
    <location>
        <begin position="1"/>
        <end position="32"/>
    </location>
</feature>
<dbReference type="AlphaFoldDB" id="A0A388K9I5"/>
<dbReference type="Gramene" id="GBG66722">
    <property type="protein sequence ID" value="GBG66722"/>
    <property type="gene ID" value="CBR_g68706"/>
</dbReference>
<gene>
    <name evidence="2" type="ORF">CBR_g68706</name>
</gene>
<keyword evidence="3" id="KW-1185">Reference proteome</keyword>
<comment type="caution">
    <text evidence="2">The sequence shown here is derived from an EMBL/GenBank/DDBJ whole genome shotgun (WGS) entry which is preliminary data.</text>
</comment>
<evidence type="ECO:0008006" key="4">
    <source>
        <dbReference type="Google" id="ProtNLM"/>
    </source>
</evidence>
<keyword evidence="1" id="KW-0732">Signal</keyword>
<feature type="chain" id="PRO_5017382847" description="DUF4360 domain-containing protein" evidence="1">
    <location>
        <begin position="33"/>
        <end position="214"/>
    </location>
</feature>
<dbReference type="InterPro" id="IPR025649">
    <property type="entry name" value="DUF4360"/>
</dbReference>
<dbReference type="Pfam" id="PF14273">
    <property type="entry name" value="DUF4360"/>
    <property type="match status" value="1"/>
</dbReference>
<dbReference type="STRING" id="69332.A0A388K9I5"/>
<dbReference type="PANTHER" id="PTHR38847">
    <property type="match status" value="1"/>
</dbReference>
<evidence type="ECO:0000313" key="3">
    <source>
        <dbReference type="Proteomes" id="UP000265515"/>
    </source>
</evidence>
<dbReference type="OrthoDB" id="152248at2759"/>
<organism evidence="2 3">
    <name type="scientific">Chara braunii</name>
    <name type="common">Braun's stonewort</name>
    <dbReference type="NCBI Taxonomy" id="69332"/>
    <lineage>
        <taxon>Eukaryota</taxon>
        <taxon>Viridiplantae</taxon>
        <taxon>Streptophyta</taxon>
        <taxon>Charophyceae</taxon>
        <taxon>Charales</taxon>
        <taxon>Characeae</taxon>
        <taxon>Chara</taxon>
    </lineage>
</organism>
<name>A0A388K9I5_CHABU</name>
<protein>
    <recommendedName>
        <fullName evidence="4">DUF4360 domain-containing protein</fullName>
    </recommendedName>
</protein>
<evidence type="ECO:0000256" key="1">
    <source>
        <dbReference type="SAM" id="SignalP"/>
    </source>
</evidence>
<evidence type="ECO:0000313" key="2">
    <source>
        <dbReference type="EMBL" id="GBG66722.1"/>
    </source>
</evidence>
<sequence>MKVSFPSFSPMGAMAALLLLVTMLQLAVHGQAEAPPANSVSIEGFSYNGDGCPSGSAEGSISSDGQALTVMFSKYTATTEGRIQKEMRKSCVVTVKLNYPPGFVFTLGTVTMRGYGQLDAGIKGTIKTSYYISGLRGTASATHNFNGPFNDNYEVADEFIAAVESTCNVVRNLQLNSEVRVNPGKIPPPSNGLLTMDSQDLKLTQKFYFKWRRC</sequence>